<evidence type="ECO:0000313" key="3">
    <source>
        <dbReference type="Proteomes" id="UP001385951"/>
    </source>
</evidence>
<dbReference type="EMBL" id="JASBNA010000005">
    <property type="protein sequence ID" value="KAK7691623.1"/>
    <property type="molecule type" value="Genomic_DNA"/>
</dbReference>
<gene>
    <name evidence="2" type="ORF">QCA50_005022</name>
</gene>
<feature type="compositionally biased region" description="Polar residues" evidence="1">
    <location>
        <begin position="43"/>
        <end position="68"/>
    </location>
</feature>
<evidence type="ECO:0000313" key="2">
    <source>
        <dbReference type="EMBL" id="KAK7691623.1"/>
    </source>
</evidence>
<reference evidence="2 3" key="1">
    <citation type="submission" date="2022-09" db="EMBL/GenBank/DDBJ databases">
        <authorList>
            <person name="Palmer J.M."/>
        </authorList>
    </citation>
    <scope>NUCLEOTIDE SEQUENCE [LARGE SCALE GENOMIC DNA]</scope>
    <source>
        <strain evidence="2 3">DSM 7382</strain>
    </source>
</reference>
<dbReference type="AlphaFoldDB" id="A0AAW0GN34"/>
<accession>A0AAW0GN34</accession>
<sequence length="180" mass="19946">MLFSHHPAPDDDGDPSTGDVDLSLDPVDVSNVIHMTRNIISSNDTTAQKSSTNISTEDTNRPYTSYSSDADPKNLRQPETPFLHRTISASGVVTVPLNNNPNSPRTLTTIWNMTPDAIHRMHSGISTTISMVSRPPVTYTLLPAKENPGRRRRTILDYTPEEIRRLYIGSADRPSCLGFE</sequence>
<proteinExistence type="predicted"/>
<feature type="region of interest" description="Disordered" evidence="1">
    <location>
        <begin position="43"/>
        <end position="75"/>
    </location>
</feature>
<keyword evidence="3" id="KW-1185">Reference proteome</keyword>
<protein>
    <submittedName>
        <fullName evidence="2">Uncharacterized protein</fullName>
    </submittedName>
</protein>
<dbReference type="Proteomes" id="UP001385951">
    <property type="component" value="Unassembled WGS sequence"/>
</dbReference>
<name>A0AAW0GN34_9APHY</name>
<evidence type="ECO:0000256" key="1">
    <source>
        <dbReference type="SAM" id="MobiDB-lite"/>
    </source>
</evidence>
<organism evidence="2 3">
    <name type="scientific">Cerrena zonata</name>
    <dbReference type="NCBI Taxonomy" id="2478898"/>
    <lineage>
        <taxon>Eukaryota</taxon>
        <taxon>Fungi</taxon>
        <taxon>Dikarya</taxon>
        <taxon>Basidiomycota</taxon>
        <taxon>Agaricomycotina</taxon>
        <taxon>Agaricomycetes</taxon>
        <taxon>Polyporales</taxon>
        <taxon>Cerrenaceae</taxon>
        <taxon>Cerrena</taxon>
    </lineage>
</organism>
<comment type="caution">
    <text evidence="2">The sequence shown here is derived from an EMBL/GenBank/DDBJ whole genome shotgun (WGS) entry which is preliminary data.</text>
</comment>
<feature type="region of interest" description="Disordered" evidence="1">
    <location>
        <begin position="1"/>
        <end position="23"/>
    </location>
</feature>